<protein>
    <submittedName>
        <fullName evidence="3">Uncharacterized protein</fullName>
    </submittedName>
</protein>
<evidence type="ECO:0000313" key="4">
    <source>
        <dbReference type="Proteomes" id="UP000037460"/>
    </source>
</evidence>
<dbReference type="Proteomes" id="UP000037460">
    <property type="component" value="Unassembled WGS sequence"/>
</dbReference>
<organism evidence="3 4">
    <name type="scientific">Chrysochromulina tobinii</name>
    <dbReference type="NCBI Taxonomy" id="1460289"/>
    <lineage>
        <taxon>Eukaryota</taxon>
        <taxon>Haptista</taxon>
        <taxon>Haptophyta</taxon>
        <taxon>Prymnesiophyceae</taxon>
        <taxon>Prymnesiales</taxon>
        <taxon>Chrysochromulinaceae</taxon>
        <taxon>Chrysochromulina</taxon>
    </lineage>
</organism>
<evidence type="ECO:0000256" key="2">
    <source>
        <dbReference type="SAM" id="MobiDB-lite"/>
    </source>
</evidence>
<proteinExistence type="predicted"/>
<dbReference type="EMBL" id="JWZX01003270">
    <property type="protein sequence ID" value="KOO22541.1"/>
    <property type="molecule type" value="Genomic_DNA"/>
</dbReference>
<keyword evidence="4" id="KW-1185">Reference proteome</keyword>
<feature type="coiled-coil region" evidence="1">
    <location>
        <begin position="123"/>
        <end position="150"/>
    </location>
</feature>
<sequence>MCCNSVPRAKPKAPSTPGGSTGGLASDSGIDGEDDLSAIDDDDDELSLLPSDKAQAKPRISLAMPPPPPRYSEGGTAIGSYERFSIGGIFAGMATAASDDGSSADEASAAAAIKTRLPSATRLLLLEEQLRESERRAQELRKQNAILRQTLAPRASASAGTQTTAAPHPCFGELLADFGHKRVYRASARNLVNTVPIWTKQRQCNEGRVDEIVRAKARVPSLMGPISCFEFSGGEGGLAMPSLTCPQPRAIFDGQHRARAAMRLLRSDLFTIDDGSSSGSMEPGADAAADAPPMAAASTGTKAIVACGSGSGRAARRPAVHTLAAVAAAVDPAPALACTPAVVSGSERQLREGLHDDFPLLVEVYPVRTERDIKELYLEVNKAESVKEIDLPDAIAPERKAHIDEACERLRKVYPDMFKPSERCRPPHVHRDTLRDKLFHHAASADVTSAEALYARVLAVNGRMAARPPMQWPERLRKPLEKAIAHNFFLGLDDYAWLDWL</sequence>
<dbReference type="OrthoDB" id="204494at2759"/>
<feature type="compositionally biased region" description="Acidic residues" evidence="2">
    <location>
        <begin position="30"/>
        <end position="46"/>
    </location>
</feature>
<feature type="region of interest" description="Disordered" evidence="2">
    <location>
        <begin position="1"/>
        <end position="75"/>
    </location>
</feature>
<comment type="caution">
    <text evidence="3">The sequence shown here is derived from an EMBL/GenBank/DDBJ whole genome shotgun (WGS) entry which is preliminary data.</text>
</comment>
<gene>
    <name evidence="3" type="ORF">Ctob_006015</name>
</gene>
<keyword evidence="1" id="KW-0175">Coiled coil</keyword>
<evidence type="ECO:0000256" key="1">
    <source>
        <dbReference type="SAM" id="Coils"/>
    </source>
</evidence>
<evidence type="ECO:0000313" key="3">
    <source>
        <dbReference type="EMBL" id="KOO22541.1"/>
    </source>
</evidence>
<dbReference type="AlphaFoldDB" id="A0A0M0J7I5"/>
<name>A0A0M0J7I5_9EUKA</name>
<reference evidence="4" key="1">
    <citation type="journal article" date="2015" name="PLoS Genet.">
        <title>Genome Sequence and Transcriptome Analyses of Chrysochromulina tobin: Metabolic Tools for Enhanced Algal Fitness in the Prominent Order Prymnesiales (Haptophyceae).</title>
        <authorList>
            <person name="Hovde B.T."/>
            <person name="Deodato C.R."/>
            <person name="Hunsperger H.M."/>
            <person name="Ryken S.A."/>
            <person name="Yost W."/>
            <person name="Jha R.K."/>
            <person name="Patterson J."/>
            <person name="Monnat R.J. Jr."/>
            <person name="Barlow S.B."/>
            <person name="Starkenburg S.R."/>
            <person name="Cattolico R.A."/>
        </authorList>
    </citation>
    <scope>NUCLEOTIDE SEQUENCE</scope>
    <source>
        <strain evidence="4">CCMP291</strain>
    </source>
</reference>
<accession>A0A0M0J7I5</accession>